<evidence type="ECO:0000313" key="3">
    <source>
        <dbReference type="Proteomes" id="UP000002774"/>
    </source>
</evidence>
<keyword evidence="3" id="KW-1185">Reference proteome</keyword>
<dbReference type="EMBL" id="CM001403">
    <property type="protein sequence ID" value="EHQ28576.1"/>
    <property type="molecule type" value="Genomic_DNA"/>
</dbReference>
<sequence>MNQGSAQQTSIIIASVKEVVISVVIQILGIQILLLALPVHTGDKRFNQ</sequence>
<keyword evidence="1" id="KW-0812">Transmembrane</keyword>
<feature type="transmembrane region" description="Helical" evidence="1">
    <location>
        <begin position="20"/>
        <end position="39"/>
    </location>
</feature>
<dbReference type="HOGENOM" id="CLU_3154999_0_0_10"/>
<reference evidence="2" key="1">
    <citation type="submission" date="2011-09" db="EMBL/GenBank/DDBJ databases">
        <title>The permanent draft genome of Mucilaginibacter paludis DSM 18603.</title>
        <authorList>
            <consortium name="US DOE Joint Genome Institute (JGI-PGF)"/>
            <person name="Lucas S."/>
            <person name="Han J."/>
            <person name="Lapidus A."/>
            <person name="Bruce D."/>
            <person name="Goodwin L."/>
            <person name="Pitluck S."/>
            <person name="Peters L."/>
            <person name="Kyrpides N."/>
            <person name="Mavromatis K."/>
            <person name="Ivanova N."/>
            <person name="Mikhailova N."/>
            <person name="Held B."/>
            <person name="Detter J.C."/>
            <person name="Tapia R."/>
            <person name="Han C."/>
            <person name="Land M."/>
            <person name="Hauser L."/>
            <person name="Markowitz V."/>
            <person name="Cheng J.-F."/>
            <person name="Hugenholtz P."/>
            <person name="Woyke T."/>
            <person name="Wu D."/>
            <person name="Tindall B."/>
            <person name="Brambilla E."/>
            <person name="Klenk H.-P."/>
            <person name="Eisen J.A."/>
        </authorList>
    </citation>
    <scope>NUCLEOTIDE SEQUENCE [LARGE SCALE GENOMIC DNA]</scope>
    <source>
        <strain evidence="2">DSM 18603</strain>
    </source>
</reference>
<protein>
    <submittedName>
        <fullName evidence="2">Uncharacterized protein</fullName>
    </submittedName>
</protein>
<keyword evidence="1" id="KW-1133">Transmembrane helix</keyword>
<name>H1Y533_9SPHI</name>
<keyword evidence="1" id="KW-0472">Membrane</keyword>
<dbReference type="Proteomes" id="UP000002774">
    <property type="component" value="Chromosome"/>
</dbReference>
<dbReference type="RefSeq" id="WP_008509439.1">
    <property type="nucleotide sequence ID" value="NZ_CM001403.1"/>
</dbReference>
<organism evidence="2 3">
    <name type="scientific">Mucilaginibacter paludis DSM 18603</name>
    <dbReference type="NCBI Taxonomy" id="714943"/>
    <lineage>
        <taxon>Bacteria</taxon>
        <taxon>Pseudomonadati</taxon>
        <taxon>Bacteroidota</taxon>
        <taxon>Sphingobacteriia</taxon>
        <taxon>Sphingobacteriales</taxon>
        <taxon>Sphingobacteriaceae</taxon>
        <taxon>Mucilaginibacter</taxon>
    </lineage>
</organism>
<dbReference type="AlphaFoldDB" id="H1Y533"/>
<proteinExistence type="predicted"/>
<gene>
    <name evidence="2" type="ORF">Mucpa_4486</name>
</gene>
<accession>H1Y533</accession>
<evidence type="ECO:0000256" key="1">
    <source>
        <dbReference type="SAM" id="Phobius"/>
    </source>
</evidence>
<evidence type="ECO:0000313" key="2">
    <source>
        <dbReference type="EMBL" id="EHQ28576.1"/>
    </source>
</evidence>